<dbReference type="Proteomes" id="UP000492821">
    <property type="component" value="Unassembled WGS sequence"/>
</dbReference>
<reference evidence="1" key="1">
    <citation type="journal article" date="2013" name="Genetics">
        <title>The draft genome and transcriptome of Panagrellus redivivus are shaped by the harsh demands of a free-living lifestyle.</title>
        <authorList>
            <person name="Srinivasan J."/>
            <person name="Dillman A.R."/>
            <person name="Macchietto M.G."/>
            <person name="Heikkinen L."/>
            <person name="Lakso M."/>
            <person name="Fracchia K.M."/>
            <person name="Antoshechkin I."/>
            <person name="Mortazavi A."/>
            <person name="Wong G."/>
            <person name="Sternberg P.W."/>
        </authorList>
    </citation>
    <scope>NUCLEOTIDE SEQUENCE [LARGE SCALE GENOMIC DNA]</scope>
    <source>
        <strain evidence="1">MT8872</strain>
    </source>
</reference>
<proteinExistence type="predicted"/>
<sequence>MPYPILTLPYPFVKRLRQLLDPFELKELQRAAGPYVRNELKPIVKSCKKDFINICSKDKNDYDVDWLHMKIKIPEVNQFLIDCTTELKFYHMTNSNFEKPTITQVFIKADIIRFLSCRISNAMLRNVLKIAIRPWYLDFRYSNTGIDEDVTFSTIVDIFPSVKCITMGKAYFGWLDDLINTRKRLDAVEIFHDNFDELFSFKPADLYDYFRAQYPPFWFLLTYRVNANRYPWIINMMQKFIDSRFDVLENIFPRHHISKLVFRVQLLHHAQTKKDYRYYCKN</sequence>
<accession>A0A7E4ZYJ5</accession>
<dbReference type="AlphaFoldDB" id="A0A7E4ZYJ5"/>
<organism evidence="1 2">
    <name type="scientific">Panagrellus redivivus</name>
    <name type="common">Microworm</name>
    <dbReference type="NCBI Taxonomy" id="6233"/>
    <lineage>
        <taxon>Eukaryota</taxon>
        <taxon>Metazoa</taxon>
        <taxon>Ecdysozoa</taxon>
        <taxon>Nematoda</taxon>
        <taxon>Chromadorea</taxon>
        <taxon>Rhabditida</taxon>
        <taxon>Tylenchina</taxon>
        <taxon>Panagrolaimomorpha</taxon>
        <taxon>Panagrolaimoidea</taxon>
        <taxon>Panagrolaimidae</taxon>
        <taxon>Panagrellus</taxon>
    </lineage>
</organism>
<name>A0A7E4ZYJ5_PANRE</name>
<evidence type="ECO:0000313" key="1">
    <source>
        <dbReference type="Proteomes" id="UP000492821"/>
    </source>
</evidence>
<evidence type="ECO:0000313" key="2">
    <source>
        <dbReference type="WBParaSite" id="Pan_g3689.t1"/>
    </source>
</evidence>
<protein>
    <submittedName>
        <fullName evidence="2">F-box domain-containing protein</fullName>
    </submittedName>
</protein>
<keyword evidence="1" id="KW-1185">Reference proteome</keyword>
<reference evidence="2" key="2">
    <citation type="submission" date="2020-10" db="UniProtKB">
        <authorList>
            <consortium name="WormBaseParasite"/>
        </authorList>
    </citation>
    <scope>IDENTIFICATION</scope>
</reference>
<dbReference type="WBParaSite" id="Pan_g3689.t1">
    <property type="protein sequence ID" value="Pan_g3689.t1"/>
    <property type="gene ID" value="Pan_g3689"/>
</dbReference>